<dbReference type="PANTHER" id="PTHR43692:SF1">
    <property type="entry name" value="UDP-N-ACETYLMURAMOYLALANINE--D-GLUTAMATE LIGASE"/>
    <property type="match status" value="1"/>
</dbReference>
<dbReference type="Gene3D" id="3.90.190.20">
    <property type="entry name" value="Mur ligase, C-terminal domain"/>
    <property type="match status" value="1"/>
</dbReference>
<dbReference type="NCBIfam" id="TIGR01087">
    <property type="entry name" value="murD"/>
    <property type="match status" value="1"/>
</dbReference>
<dbReference type="InterPro" id="IPR036615">
    <property type="entry name" value="Mur_ligase_C_dom_sf"/>
</dbReference>
<dbReference type="GO" id="GO:0005737">
    <property type="term" value="C:cytoplasm"/>
    <property type="evidence" value="ECO:0007669"/>
    <property type="project" value="UniProtKB-SubCell"/>
</dbReference>
<protein>
    <recommendedName>
        <fullName evidence="9 10">UDP-N-acetylmuramoylalanine--D-glutamate ligase</fullName>
        <ecNumber evidence="9 10">6.3.2.9</ecNumber>
    </recommendedName>
    <alternativeName>
        <fullName evidence="9">D-glutamic acid-adding enzyme</fullName>
    </alternativeName>
    <alternativeName>
        <fullName evidence="9">UDP-N-acetylmuramoyl-L-alanyl-D-glutamate synthetase</fullName>
    </alternativeName>
</protein>
<evidence type="ECO:0000256" key="10">
    <source>
        <dbReference type="RuleBase" id="RU003664"/>
    </source>
</evidence>
<dbReference type="Pfam" id="PF21799">
    <property type="entry name" value="MurD-like_N"/>
    <property type="match status" value="1"/>
</dbReference>
<dbReference type="GO" id="GO:0005524">
    <property type="term" value="F:ATP binding"/>
    <property type="evidence" value="ECO:0007669"/>
    <property type="project" value="UniProtKB-UniRule"/>
</dbReference>
<dbReference type="Pfam" id="PF08245">
    <property type="entry name" value="Mur_ligase_M"/>
    <property type="match status" value="1"/>
</dbReference>
<dbReference type="PANTHER" id="PTHR43692">
    <property type="entry name" value="UDP-N-ACETYLMURAMOYLALANINE--D-GLUTAMATE LIGASE"/>
    <property type="match status" value="1"/>
</dbReference>
<dbReference type="UniPathway" id="UPA00219"/>
<keyword evidence="9 10" id="KW-0133">Cell shape</keyword>
<dbReference type="InterPro" id="IPR018109">
    <property type="entry name" value="Folylpolyglutamate_synth_CS"/>
</dbReference>
<dbReference type="GO" id="GO:0009252">
    <property type="term" value="P:peptidoglycan biosynthetic process"/>
    <property type="evidence" value="ECO:0007669"/>
    <property type="project" value="UniProtKB-UniRule"/>
</dbReference>
<dbReference type="Proteomes" id="UP000266426">
    <property type="component" value="Unassembled WGS sequence"/>
</dbReference>
<evidence type="ECO:0000256" key="1">
    <source>
        <dbReference type="ARBA" id="ARBA00004496"/>
    </source>
</evidence>
<evidence type="ECO:0000256" key="6">
    <source>
        <dbReference type="ARBA" id="ARBA00022741"/>
    </source>
</evidence>
<comment type="function">
    <text evidence="9 10">Cell wall formation. Catalyzes the addition of glutamate to the nucleotide precursor UDP-N-acetylmuramoyl-L-alanine (UMA).</text>
</comment>
<dbReference type="InterPro" id="IPR013221">
    <property type="entry name" value="Mur_ligase_cen"/>
</dbReference>
<evidence type="ECO:0000313" key="13">
    <source>
        <dbReference type="EMBL" id="RJP61550.1"/>
    </source>
</evidence>
<comment type="catalytic activity">
    <reaction evidence="9 10">
        <text>UDP-N-acetyl-alpha-D-muramoyl-L-alanine + D-glutamate + ATP = UDP-N-acetyl-alpha-D-muramoyl-L-alanyl-D-glutamate + ADP + phosphate + H(+)</text>
        <dbReference type="Rhea" id="RHEA:16429"/>
        <dbReference type="ChEBI" id="CHEBI:15378"/>
        <dbReference type="ChEBI" id="CHEBI:29986"/>
        <dbReference type="ChEBI" id="CHEBI:30616"/>
        <dbReference type="ChEBI" id="CHEBI:43474"/>
        <dbReference type="ChEBI" id="CHEBI:83898"/>
        <dbReference type="ChEBI" id="CHEBI:83900"/>
        <dbReference type="ChEBI" id="CHEBI:456216"/>
        <dbReference type="EC" id="6.3.2.9"/>
    </reaction>
</comment>
<reference evidence="13 14" key="1">
    <citation type="journal article" date="2017" name="ISME J.">
        <title>Energy and carbon metabolisms in a deep terrestrial subsurface fluid microbial community.</title>
        <authorList>
            <person name="Momper L."/>
            <person name="Jungbluth S.P."/>
            <person name="Lee M.D."/>
            <person name="Amend J.P."/>
        </authorList>
    </citation>
    <scope>NUCLEOTIDE SEQUENCE [LARGE SCALE GENOMIC DNA]</scope>
    <source>
        <strain evidence="13">SURF_26</strain>
    </source>
</reference>
<comment type="similarity">
    <text evidence="9">Belongs to the MurCDEF family.</text>
</comment>
<evidence type="ECO:0000259" key="12">
    <source>
        <dbReference type="Pfam" id="PF08245"/>
    </source>
</evidence>
<evidence type="ECO:0000256" key="3">
    <source>
        <dbReference type="ARBA" id="ARBA00022490"/>
    </source>
</evidence>
<keyword evidence="8 9" id="KW-0131">Cell cycle</keyword>
<dbReference type="SUPFAM" id="SSF53623">
    <property type="entry name" value="MurD-like peptide ligases, catalytic domain"/>
    <property type="match status" value="1"/>
</dbReference>
<comment type="subcellular location">
    <subcellularLocation>
        <location evidence="1 9 10">Cytoplasm</location>
    </subcellularLocation>
</comment>
<dbReference type="GO" id="GO:0071555">
    <property type="term" value="P:cell wall organization"/>
    <property type="evidence" value="ECO:0007669"/>
    <property type="project" value="UniProtKB-KW"/>
</dbReference>
<dbReference type="GO" id="GO:0008764">
    <property type="term" value="F:UDP-N-acetylmuramoylalanine-D-glutamate ligase activity"/>
    <property type="evidence" value="ECO:0007669"/>
    <property type="project" value="UniProtKB-UniRule"/>
</dbReference>
<keyword evidence="3 9" id="KW-0963">Cytoplasm</keyword>
<dbReference type="GO" id="GO:0051301">
    <property type="term" value="P:cell division"/>
    <property type="evidence" value="ECO:0007669"/>
    <property type="project" value="UniProtKB-KW"/>
</dbReference>
<evidence type="ECO:0000256" key="9">
    <source>
        <dbReference type="HAMAP-Rule" id="MF_00639"/>
    </source>
</evidence>
<keyword evidence="9 10" id="KW-0961">Cell wall biogenesis/degradation</keyword>
<dbReference type="GO" id="GO:0004326">
    <property type="term" value="F:tetrahydrofolylpolyglutamate synthase activity"/>
    <property type="evidence" value="ECO:0007669"/>
    <property type="project" value="InterPro"/>
</dbReference>
<dbReference type="SUPFAM" id="SSF51984">
    <property type="entry name" value="MurCD N-terminal domain"/>
    <property type="match status" value="1"/>
</dbReference>
<keyword evidence="6 9" id="KW-0547">Nucleotide-binding</keyword>
<dbReference type="Pfam" id="PF02875">
    <property type="entry name" value="Mur_ligase_C"/>
    <property type="match status" value="1"/>
</dbReference>
<dbReference type="Gene3D" id="3.40.50.720">
    <property type="entry name" value="NAD(P)-binding Rossmann-like Domain"/>
    <property type="match status" value="1"/>
</dbReference>
<evidence type="ECO:0000256" key="8">
    <source>
        <dbReference type="ARBA" id="ARBA00023306"/>
    </source>
</evidence>
<evidence type="ECO:0000256" key="7">
    <source>
        <dbReference type="ARBA" id="ARBA00022840"/>
    </source>
</evidence>
<dbReference type="PROSITE" id="PS01011">
    <property type="entry name" value="FOLYLPOLYGLU_SYNT_1"/>
    <property type="match status" value="1"/>
</dbReference>
<gene>
    <name evidence="9 13" type="primary">murD</name>
    <name evidence="13" type="ORF">C4541_01735</name>
</gene>
<feature type="domain" description="Mur ligase central" evidence="12">
    <location>
        <begin position="142"/>
        <end position="324"/>
    </location>
</feature>
<feature type="domain" description="Mur ligase C-terminal" evidence="11">
    <location>
        <begin position="348"/>
        <end position="460"/>
    </location>
</feature>
<dbReference type="EC" id="6.3.2.9" evidence="9 10"/>
<evidence type="ECO:0000256" key="2">
    <source>
        <dbReference type="ARBA" id="ARBA00004752"/>
    </source>
</evidence>
<comment type="caution">
    <text evidence="13">The sequence shown here is derived from an EMBL/GenBank/DDBJ whole genome shotgun (WGS) entry which is preliminary data.</text>
</comment>
<dbReference type="SUPFAM" id="SSF53244">
    <property type="entry name" value="MurD-like peptide ligases, peptide-binding domain"/>
    <property type="match status" value="1"/>
</dbReference>
<dbReference type="InterPro" id="IPR036565">
    <property type="entry name" value="Mur-like_cat_sf"/>
</dbReference>
<dbReference type="InterPro" id="IPR004101">
    <property type="entry name" value="Mur_ligase_C"/>
</dbReference>
<name>A0A3A4RAF6_9BACT</name>
<dbReference type="Gene3D" id="3.40.1190.10">
    <property type="entry name" value="Mur-like, catalytic domain"/>
    <property type="match status" value="1"/>
</dbReference>
<proteinExistence type="inferred from homology"/>
<evidence type="ECO:0000256" key="5">
    <source>
        <dbReference type="ARBA" id="ARBA00022618"/>
    </source>
</evidence>
<dbReference type="HAMAP" id="MF_00639">
    <property type="entry name" value="MurD"/>
    <property type="match status" value="1"/>
</dbReference>
<evidence type="ECO:0000256" key="4">
    <source>
        <dbReference type="ARBA" id="ARBA00022598"/>
    </source>
</evidence>
<dbReference type="InterPro" id="IPR005762">
    <property type="entry name" value="MurD"/>
</dbReference>
<keyword evidence="4 9" id="KW-0436">Ligase</keyword>
<keyword evidence="5 9" id="KW-0132">Cell division</keyword>
<dbReference type="EMBL" id="QZJZ01000011">
    <property type="protein sequence ID" value="RJP61550.1"/>
    <property type="molecule type" value="Genomic_DNA"/>
</dbReference>
<keyword evidence="9 10" id="KW-0573">Peptidoglycan synthesis</keyword>
<comment type="pathway">
    <text evidence="2 9 10">Cell wall biogenesis; peptidoglycan biosynthesis.</text>
</comment>
<feature type="binding site" evidence="9">
    <location>
        <begin position="144"/>
        <end position="150"/>
    </location>
    <ligand>
        <name>ATP</name>
        <dbReference type="ChEBI" id="CHEBI:30616"/>
    </ligand>
</feature>
<evidence type="ECO:0000313" key="14">
    <source>
        <dbReference type="Proteomes" id="UP000266426"/>
    </source>
</evidence>
<accession>A0A3A4RAF6</accession>
<sequence>MAGSENHDSFLDSGNNICPDRAGDIETEMSTRELFIILGYGISGKGAARLLAKQGIPFFVSDRAPDSISPAEKQWLDSVPAGYGDEPSAIRFMKDNDVTGVILSPGIAASNPVITYAAQKNIMVYGELEYALRQYKGTAIGITGTNGKSTTVQVLKSILCAHGCFAEVAGNIGVAVSAIMAEPVQPDVLAIEISSFQLEYSSRIQLDGAIVTNITADHCDRYATFADYAATKSIILERIKENGFFIAHVRDMALLKSSQPEEEFARRNCVWIGQHRPKQEVLAVAEDGIRLVCPSLGTSELIAARDTIDLKGDHMLENAVMAGQAALLYGAGKMSVAKGIQQFRGLEHRMEYVGSRDGIGFYNDSKATNIDAAVKALSFFRGNVHIILGGLDKGSDLSPLQKEIKKRAVSVMLIGDSSDYYEKAFKGSAPLKRCVSMEDAVHSAFKNAKTGDIVLLAPACASFDMYDNFEHRGKHFKSIANAIIRNEIVSNNT</sequence>
<organism evidence="13 14">
    <name type="scientific">Candidatus Auribacter fodinae</name>
    <dbReference type="NCBI Taxonomy" id="2093366"/>
    <lineage>
        <taxon>Bacteria</taxon>
        <taxon>Pseudomonadati</taxon>
        <taxon>Candidatus Auribacterota</taxon>
        <taxon>Candidatus Auribacteria</taxon>
        <taxon>Candidatus Auribacterales</taxon>
        <taxon>Candidatus Auribacteraceae</taxon>
        <taxon>Candidatus Auribacter</taxon>
    </lineage>
</organism>
<evidence type="ECO:0000259" key="11">
    <source>
        <dbReference type="Pfam" id="PF02875"/>
    </source>
</evidence>
<dbReference type="GO" id="GO:0008360">
    <property type="term" value="P:regulation of cell shape"/>
    <property type="evidence" value="ECO:0007669"/>
    <property type="project" value="UniProtKB-KW"/>
</dbReference>
<keyword evidence="7 9" id="KW-0067">ATP-binding</keyword>
<dbReference type="AlphaFoldDB" id="A0A3A4RAF6"/>